<evidence type="ECO:0000313" key="1">
    <source>
        <dbReference type="EMBL" id="QHU34929.1"/>
    </source>
</evidence>
<proteinExistence type="predicted"/>
<reference evidence="1" key="1">
    <citation type="journal article" date="2020" name="Nature">
        <title>Giant virus diversity and host interactions through global metagenomics.</title>
        <authorList>
            <person name="Schulz F."/>
            <person name="Roux S."/>
            <person name="Paez-Espino D."/>
            <person name="Jungbluth S."/>
            <person name="Walsh D.A."/>
            <person name="Denef V.J."/>
            <person name="McMahon K.D."/>
            <person name="Konstantinidis K.T."/>
            <person name="Eloe-Fadrosh E.A."/>
            <person name="Kyrpides N.C."/>
            <person name="Woyke T."/>
        </authorList>
    </citation>
    <scope>NUCLEOTIDE SEQUENCE</scope>
    <source>
        <strain evidence="1">GVMAG-S-1017244-22</strain>
    </source>
</reference>
<dbReference type="AlphaFoldDB" id="A0A6C0LVZ8"/>
<protein>
    <submittedName>
        <fullName evidence="1">Uncharacterized protein</fullName>
    </submittedName>
</protein>
<organism evidence="1">
    <name type="scientific">viral metagenome</name>
    <dbReference type="NCBI Taxonomy" id="1070528"/>
    <lineage>
        <taxon>unclassified sequences</taxon>
        <taxon>metagenomes</taxon>
        <taxon>organismal metagenomes</taxon>
    </lineage>
</organism>
<accession>A0A6C0LVZ8</accession>
<name>A0A6C0LVZ8_9ZZZZ</name>
<dbReference type="EMBL" id="MN740581">
    <property type="protein sequence ID" value="QHU34929.1"/>
    <property type="molecule type" value="Genomic_DNA"/>
</dbReference>
<sequence length="212" mass="25731">MNSTITTDNNEIEHHTFTNVEFSGVIVKWESRSLDGKIQTYMSDYHLFIKYGDKVYVDVFYIGEIVISFDELQKNRYLKHYYDLSLMLTNNKHLVFERAKYKIDEPFIYREDRFWGFDSAFIDANYIKKDKNVEHLYNVVNNEQPYYYYKINPYDLENMEYSSQEVLTAFHKNNAERKCDKFWGGNFEYTYDIYNNLVIDYNNNKNIMKEET</sequence>